<feature type="non-terminal residue" evidence="1">
    <location>
        <position position="1"/>
    </location>
</feature>
<keyword evidence="2" id="KW-1185">Reference proteome</keyword>
<evidence type="ECO:0000313" key="2">
    <source>
        <dbReference type="Proteomes" id="UP000244334"/>
    </source>
</evidence>
<name>A0A328TA87_9GAMM</name>
<reference evidence="1" key="1">
    <citation type="submission" date="2018-04" db="EMBL/GenBank/DDBJ databases">
        <title>Genomes of the Obligate Erwinia dacicola and Facultative Enterobacter sp. OLF Endosymbionts of the Olive Fruit fly, Bactrocera oleae.</title>
        <authorList>
            <person name="Estes A.M."/>
            <person name="Hearn D.J."/>
            <person name="Agarwal S."/>
            <person name="Pierson E.A."/>
            <person name="Dunning-Hotopp J.C."/>
        </authorList>
    </citation>
    <scope>NUCLEOTIDE SEQUENCE [LARGE SCALE GENOMIC DNA]</scope>
    <source>
        <strain evidence="1">Oroville</strain>
    </source>
</reference>
<sequence length="33" mass="3934">QWHQFTIARSLQQCPESWLNASAWMPVMIWLAC</sequence>
<accession>A0A328TA87</accession>
<evidence type="ECO:0000313" key="1">
    <source>
        <dbReference type="EMBL" id="RAP66750.1"/>
    </source>
</evidence>
<gene>
    <name evidence="1" type="ORF">ACZ87_04026</name>
</gene>
<dbReference type="EMBL" id="LJAM02000966">
    <property type="protein sequence ID" value="RAP66750.1"/>
    <property type="molecule type" value="Genomic_DNA"/>
</dbReference>
<comment type="caution">
    <text evidence="1">The sequence shown here is derived from an EMBL/GenBank/DDBJ whole genome shotgun (WGS) entry which is preliminary data.</text>
</comment>
<proteinExistence type="predicted"/>
<dbReference type="Proteomes" id="UP000244334">
    <property type="component" value="Unassembled WGS sequence"/>
</dbReference>
<protein>
    <submittedName>
        <fullName evidence="1">Uncharacterized protein</fullName>
    </submittedName>
</protein>
<dbReference type="AlphaFoldDB" id="A0A328TA87"/>
<organism evidence="1 2">
    <name type="scientific">Candidatus Erwinia dacicola</name>
    <dbReference type="NCBI Taxonomy" id="252393"/>
    <lineage>
        <taxon>Bacteria</taxon>
        <taxon>Pseudomonadati</taxon>
        <taxon>Pseudomonadota</taxon>
        <taxon>Gammaproteobacteria</taxon>
        <taxon>Enterobacterales</taxon>
        <taxon>Erwiniaceae</taxon>
        <taxon>Erwinia</taxon>
    </lineage>
</organism>